<evidence type="ECO:0000259" key="2">
    <source>
        <dbReference type="PROSITE" id="PS50076"/>
    </source>
</evidence>
<organism evidence="3 4">
    <name type="scientific">Parasynechococcus marenigrum (strain WH8102)</name>
    <dbReference type="NCBI Taxonomy" id="84588"/>
    <lineage>
        <taxon>Bacteria</taxon>
        <taxon>Bacillati</taxon>
        <taxon>Cyanobacteriota</taxon>
        <taxon>Cyanophyceae</taxon>
        <taxon>Synechococcales</taxon>
        <taxon>Prochlorococcaceae</taxon>
        <taxon>Parasynechococcus</taxon>
        <taxon>Parasynechococcus marenigrum</taxon>
    </lineage>
</organism>
<accession>Q7U6L0</accession>
<dbReference type="eggNOG" id="COG2214">
    <property type="taxonomic scope" value="Bacteria"/>
</dbReference>
<evidence type="ECO:0000313" key="4">
    <source>
        <dbReference type="Proteomes" id="UP000001422"/>
    </source>
</evidence>
<keyword evidence="4" id="KW-1185">Reference proteome</keyword>
<dbReference type="Gene3D" id="1.10.287.110">
    <property type="entry name" value="DnaJ domain"/>
    <property type="match status" value="1"/>
</dbReference>
<feature type="region of interest" description="Disordered" evidence="1">
    <location>
        <begin position="1"/>
        <end position="54"/>
    </location>
</feature>
<dbReference type="AlphaFoldDB" id="Q7U6L0"/>
<dbReference type="CDD" id="cd06257">
    <property type="entry name" value="DnaJ"/>
    <property type="match status" value="1"/>
</dbReference>
<dbReference type="PROSITE" id="PS50076">
    <property type="entry name" value="DNAJ_2"/>
    <property type="match status" value="1"/>
</dbReference>
<dbReference type="STRING" id="84588.SYNW1328"/>
<feature type="domain" description="J" evidence="2">
    <location>
        <begin position="60"/>
        <end position="115"/>
    </location>
</feature>
<feature type="compositionally biased region" description="Gly residues" evidence="1">
    <location>
        <begin position="11"/>
        <end position="28"/>
    </location>
</feature>
<dbReference type="SMART" id="SM00271">
    <property type="entry name" value="DnaJ"/>
    <property type="match status" value="1"/>
</dbReference>
<protein>
    <recommendedName>
        <fullName evidence="2">J domain-containing protein</fullName>
    </recommendedName>
</protein>
<dbReference type="InterPro" id="IPR036869">
    <property type="entry name" value="J_dom_sf"/>
</dbReference>
<evidence type="ECO:0000313" key="3">
    <source>
        <dbReference type="EMBL" id="CAE07843.1"/>
    </source>
</evidence>
<dbReference type="InterPro" id="IPR001623">
    <property type="entry name" value="DnaJ_domain"/>
</dbReference>
<dbReference type="Proteomes" id="UP000001422">
    <property type="component" value="Chromosome"/>
</dbReference>
<proteinExistence type="predicted"/>
<reference evidence="3 4" key="1">
    <citation type="journal article" date="2003" name="Nature">
        <title>The genome of a motile marine Synechococcus.</title>
        <authorList>
            <person name="Palenik B."/>
            <person name="Brahamsha B."/>
            <person name="Larimer F."/>
            <person name="Land M."/>
            <person name="Hauser L."/>
            <person name="Chain P."/>
            <person name="Lamerdin J."/>
            <person name="Regala W."/>
            <person name="Allen E.A."/>
            <person name="McCarren J."/>
            <person name="Paulsen I."/>
            <person name="Dufresne A."/>
            <person name="Partensky F."/>
            <person name="Webb E."/>
            <person name="Waterbury J."/>
        </authorList>
    </citation>
    <scope>NUCLEOTIDE SEQUENCE [LARGE SCALE GENOMIC DNA]</scope>
    <source>
        <strain evidence="3 4">WH8102</strain>
    </source>
</reference>
<dbReference type="SUPFAM" id="SSF46565">
    <property type="entry name" value="Chaperone J-domain"/>
    <property type="match status" value="1"/>
</dbReference>
<evidence type="ECO:0000256" key="1">
    <source>
        <dbReference type="SAM" id="MobiDB-lite"/>
    </source>
</evidence>
<dbReference type="EMBL" id="BX569692">
    <property type="protein sequence ID" value="CAE07843.1"/>
    <property type="molecule type" value="Genomic_DNA"/>
</dbReference>
<feature type="compositionally biased region" description="Basic residues" evidence="1">
    <location>
        <begin position="32"/>
        <end position="43"/>
    </location>
</feature>
<gene>
    <name evidence="3" type="ordered locus">SYNW1328</name>
</gene>
<name>Q7U6L0_PARMW</name>
<dbReference type="HOGENOM" id="CLU_158699_0_0_3"/>
<dbReference type="KEGG" id="syw:SYNW1328"/>
<feature type="compositionally biased region" description="Basic and acidic residues" evidence="1">
    <location>
        <begin position="44"/>
        <end position="54"/>
    </location>
</feature>
<sequence>MVSLPVAKTTGFGGGEADSGGFGGGAGSSGKKSAKRKPGKANHRREQCPMGRDPDIDAIKARQSLGLPLTGRLTEQQVKRAHKLLAVKHHPDKGGDPELMTRYNNARDVLLEPEMEAIVG</sequence>